<dbReference type="Proteomes" id="UP000242084">
    <property type="component" value="Chromosome 1"/>
</dbReference>
<dbReference type="PANTHER" id="PTHR33639">
    <property type="entry name" value="THIOL-DISULFIDE OXIDOREDUCTASE DCC"/>
    <property type="match status" value="1"/>
</dbReference>
<sequence>MIGYEVRKVTVIKMAIVYYDGDCGYCNRAVKWLINRKISRTFQFAQLEGVYGMNLVEVMPQLKTIDSIVVVDKEDVFIKSDAIIHLLSQFKRYKWLAILLSIIPKFVRDVGYELFTKIRYKIPFKESCRLPSKYERQYFLD</sequence>
<dbReference type="GO" id="GO:0015035">
    <property type="term" value="F:protein-disulfide reductase activity"/>
    <property type="evidence" value="ECO:0007669"/>
    <property type="project" value="InterPro"/>
</dbReference>
<dbReference type="PANTHER" id="PTHR33639:SF2">
    <property type="entry name" value="DUF393 DOMAIN-CONTAINING PROTEIN"/>
    <property type="match status" value="1"/>
</dbReference>
<evidence type="ECO:0000313" key="2">
    <source>
        <dbReference type="Proteomes" id="UP000242084"/>
    </source>
</evidence>
<organism evidence="1 2">
    <name type="scientific">Mammaliicoccus stepanovicii</name>
    <dbReference type="NCBI Taxonomy" id="643214"/>
    <lineage>
        <taxon>Bacteria</taxon>
        <taxon>Bacillati</taxon>
        <taxon>Bacillota</taxon>
        <taxon>Bacilli</taxon>
        <taxon>Bacillales</taxon>
        <taxon>Staphylococcaceae</taxon>
        <taxon>Mammaliicoccus</taxon>
    </lineage>
</organism>
<accession>A0A239YMA1</accession>
<protein>
    <submittedName>
        <fullName evidence="1">Thiol-disulfide oxidoreductase</fullName>
    </submittedName>
</protein>
<proteinExistence type="predicted"/>
<reference evidence="1 2" key="1">
    <citation type="submission" date="2017-06" db="EMBL/GenBank/DDBJ databases">
        <authorList>
            <consortium name="Pathogen Informatics"/>
        </authorList>
    </citation>
    <scope>NUCLEOTIDE SEQUENCE [LARGE SCALE GENOMIC DNA]</scope>
    <source>
        <strain evidence="1 2">NCTC13839</strain>
    </source>
</reference>
<dbReference type="AlphaFoldDB" id="A0A239YMA1"/>
<evidence type="ECO:0000313" key="1">
    <source>
        <dbReference type="EMBL" id="SNV59927.1"/>
    </source>
</evidence>
<dbReference type="EMBL" id="LT906462">
    <property type="protein sequence ID" value="SNV59927.1"/>
    <property type="molecule type" value="Genomic_DNA"/>
</dbReference>
<dbReference type="InterPro" id="IPR052927">
    <property type="entry name" value="DCC_oxidoreductase"/>
</dbReference>
<keyword evidence="2" id="KW-1185">Reference proteome</keyword>
<dbReference type="Pfam" id="PF04134">
    <property type="entry name" value="DCC1-like"/>
    <property type="match status" value="1"/>
</dbReference>
<dbReference type="KEGG" id="sste:SAMEA4384403_0597"/>
<name>A0A239YMA1_9STAP</name>
<dbReference type="InterPro" id="IPR007263">
    <property type="entry name" value="DCC1-like"/>
</dbReference>
<gene>
    <name evidence="1" type="ORF">SAMEA4384403_00597</name>
</gene>